<evidence type="ECO:0000256" key="4">
    <source>
        <dbReference type="ARBA" id="ARBA00022723"/>
    </source>
</evidence>
<dbReference type="PRINTS" id="PR00385">
    <property type="entry name" value="P450"/>
</dbReference>
<keyword evidence="7" id="KW-0560">Oxidoreductase</keyword>
<dbReference type="GO" id="GO:0020037">
    <property type="term" value="F:heme binding"/>
    <property type="evidence" value="ECO:0007669"/>
    <property type="project" value="InterPro"/>
</dbReference>
<evidence type="ECO:0000256" key="3">
    <source>
        <dbReference type="ARBA" id="ARBA00022617"/>
    </source>
</evidence>
<dbReference type="AlphaFoldDB" id="A0A6A6CUT0"/>
<dbReference type="Gene3D" id="1.10.630.10">
    <property type="entry name" value="Cytochrome P450"/>
    <property type="match status" value="1"/>
</dbReference>
<evidence type="ECO:0000256" key="1">
    <source>
        <dbReference type="ARBA" id="ARBA00001971"/>
    </source>
</evidence>
<dbReference type="CDD" id="cd11058">
    <property type="entry name" value="CYP60B-like"/>
    <property type="match status" value="1"/>
</dbReference>
<evidence type="ECO:0000313" key="8">
    <source>
        <dbReference type="EMBL" id="KAF2170927.1"/>
    </source>
</evidence>
<evidence type="ECO:0000256" key="5">
    <source>
        <dbReference type="ARBA" id="ARBA00023004"/>
    </source>
</evidence>
<sequence>MAKSSSTHFMYISNNSTIYAARPRSYDVFFGPLSRFPGPRSWAASYIPRVATVFAGQDAQVWTKLHERYGAIVRIGPRELSVIPVPGNNAWKDIYGFKNPLPRDPDFSVKSMNGTHSVLSADGAHHARQRKALAHAFSDRALKQQEPLLQRWAMLLKQKLAERADGTTAVDMATMYNCATFDIMGDLTFSESLHMLENSKYTPWWSKWGVNYLVSKSKALRRERLEHWRYTADRIERRVQREPEHADLWSYITKYEGEEDGLRPGEHHSNAALFMIAGTETTATALAGTTYHLVQNPRMMQKMVAELRGAFPHPGTVDLESLAHLPYLNSVLHEGLRMYPPVPSSRPRRTGPEGATICGEYIPGDIRISIPHLATYRSSANFKDPDSFEPERWLKNEAYRDDNLSAVQPFSFGPTNCLGKNLAWHEMRLLLAVVLLHFDLRLCPEAKDWTNQKVFTFWEKPPLLCTLEPTALDL</sequence>
<feature type="binding site" description="axial binding residue" evidence="6">
    <location>
        <position position="417"/>
    </location>
    <ligand>
        <name>heme</name>
        <dbReference type="ChEBI" id="CHEBI:30413"/>
    </ligand>
    <ligandPart>
        <name>Fe</name>
        <dbReference type="ChEBI" id="CHEBI:18248"/>
    </ligandPart>
</feature>
<evidence type="ECO:0000256" key="2">
    <source>
        <dbReference type="ARBA" id="ARBA00010617"/>
    </source>
</evidence>
<comment type="cofactor">
    <cofactor evidence="1 6">
        <name>heme</name>
        <dbReference type="ChEBI" id="CHEBI:30413"/>
    </cofactor>
</comment>
<dbReference type="PANTHER" id="PTHR24305">
    <property type="entry name" value="CYTOCHROME P450"/>
    <property type="match status" value="1"/>
</dbReference>
<dbReference type="PROSITE" id="PS00086">
    <property type="entry name" value="CYTOCHROME_P450"/>
    <property type="match status" value="1"/>
</dbReference>
<dbReference type="OrthoDB" id="1470350at2759"/>
<dbReference type="InterPro" id="IPR050121">
    <property type="entry name" value="Cytochrome_P450_monoxygenase"/>
</dbReference>
<dbReference type="InterPro" id="IPR036396">
    <property type="entry name" value="Cyt_P450_sf"/>
</dbReference>
<evidence type="ECO:0000256" key="7">
    <source>
        <dbReference type="RuleBase" id="RU000461"/>
    </source>
</evidence>
<proteinExistence type="inferred from homology"/>
<dbReference type="GeneID" id="54569116"/>
<dbReference type="InterPro" id="IPR017972">
    <property type="entry name" value="Cyt_P450_CS"/>
</dbReference>
<dbReference type="GO" id="GO:0016705">
    <property type="term" value="F:oxidoreductase activity, acting on paired donors, with incorporation or reduction of molecular oxygen"/>
    <property type="evidence" value="ECO:0007669"/>
    <property type="project" value="InterPro"/>
</dbReference>
<dbReference type="GO" id="GO:0005506">
    <property type="term" value="F:iron ion binding"/>
    <property type="evidence" value="ECO:0007669"/>
    <property type="project" value="InterPro"/>
</dbReference>
<keyword evidence="9" id="KW-1185">Reference proteome</keyword>
<comment type="similarity">
    <text evidence="2 7">Belongs to the cytochrome P450 family.</text>
</comment>
<gene>
    <name evidence="8" type="ORF">M409DRAFT_63948</name>
</gene>
<dbReference type="SUPFAM" id="SSF48264">
    <property type="entry name" value="Cytochrome P450"/>
    <property type="match status" value="1"/>
</dbReference>
<keyword evidence="3 6" id="KW-0349">Heme</keyword>
<reference evidence="8" key="1">
    <citation type="journal article" date="2020" name="Stud. Mycol.">
        <title>101 Dothideomycetes genomes: a test case for predicting lifestyles and emergence of pathogens.</title>
        <authorList>
            <person name="Haridas S."/>
            <person name="Albert R."/>
            <person name="Binder M."/>
            <person name="Bloem J."/>
            <person name="Labutti K."/>
            <person name="Salamov A."/>
            <person name="Andreopoulos B."/>
            <person name="Baker S."/>
            <person name="Barry K."/>
            <person name="Bills G."/>
            <person name="Bluhm B."/>
            <person name="Cannon C."/>
            <person name="Castanera R."/>
            <person name="Culley D."/>
            <person name="Daum C."/>
            <person name="Ezra D."/>
            <person name="Gonzalez J."/>
            <person name="Henrissat B."/>
            <person name="Kuo A."/>
            <person name="Liang C."/>
            <person name="Lipzen A."/>
            <person name="Lutzoni F."/>
            <person name="Magnuson J."/>
            <person name="Mondo S."/>
            <person name="Nolan M."/>
            <person name="Ohm R."/>
            <person name="Pangilinan J."/>
            <person name="Park H.-J."/>
            <person name="Ramirez L."/>
            <person name="Alfaro M."/>
            <person name="Sun H."/>
            <person name="Tritt A."/>
            <person name="Yoshinaga Y."/>
            <person name="Zwiers L.-H."/>
            <person name="Turgeon B."/>
            <person name="Goodwin S."/>
            <person name="Spatafora J."/>
            <person name="Crous P."/>
            <person name="Grigoriev I."/>
        </authorList>
    </citation>
    <scope>NUCLEOTIDE SEQUENCE</scope>
    <source>
        <strain evidence="8">ATCC 36951</strain>
    </source>
</reference>
<dbReference type="RefSeq" id="XP_033671816.1">
    <property type="nucleotide sequence ID" value="XM_033815844.1"/>
</dbReference>
<keyword evidence="4 6" id="KW-0479">Metal-binding</keyword>
<dbReference type="EMBL" id="ML993584">
    <property type="protein sequence ID" value="KAF2170927.1"/>
    <property type="molecule type" value="Genomic_DNA"/>
</dbReference>
<protein>
    <recommendedName>
        <fullName evidence="10">Cytochrome P450</fullName>
    </recommendedName>
</protein>
<name>A0A6A6CUT0_ZASCE</name>
<evidence type="ECO:0000313" key="9">
    <source>
        <dbReference type="Proteomes" id="UP000799537"/>
    </source>
</evidence>
<organism evidence="8 9">
    <name type="scientific">Zasmidium cellare ATCC 36951</name>
    <dbReference type="NCBI Taxonomy" id="1080233"/>
    <lineage>
        <taxon>Eukaryota</taxon>
        <taxon>Fungi</taxon>
        <taxon>Dikarya</taxon>
        <taxon>Ascomycota</taxon>
        <taxon>Pezizomycotina</taxon>
        <taxon>Dothideomycetes</taxon>
        <taxon>Dothideomycetidae</taxon>
        <taxon>Mycosphaerellales</taxon>
        <taxon>Mycosphaerellaceae</taxon>
        <taxon>Zasmidium</taxon>
    </lineage>
</organism>
<dbReference type="GO" id="GO:0004497">
    <property type="term" value="F:monooxygenase activity"/>
    <property type="evidence" value="ECO:0007669"/>
    <property type="project" value="UniProtKB-KW"/>
</dbReference>
<dbReference type="Pfam" id="PF00067">
    <property type="entry name" value="p450"/>
    <property type="match status" value="2"/>
</dbReference>
<dbReference type="InterPro" id="IPR002401">
    <property type="entry name" value="Cyt_P450_E_grp-I"/>
</dbReference>
<dbReference type="PRINTS" id="PR00463">
    <property type="entry name" value="EP450I"/>
</dbReference>
<accession>A0A6A6CUT0</accession>
<keyword evidence="7" id="KW-0503">Monooxygenase</keyword>
<evidence type="ECO:0000256" key="6">
    <source>
        <dbReference type="PIRSR" id="PIRSR602401-1"/>
    </source>
</evidence>
<dbReference type="PANTHER" id="PTHR24305:SF210">
    <property type="entry name" value="CYTOCHROME P450 MONOOXYGENASE ASQL-RELATED"/>
    <property type="match status" value="1"/>
</dbReference>
<keyword evidence="5 6" id="KW-0408">Iron</keyword>
<evidence type="ECO:0008006" key="10">
    <source>
        <dbReference type="Google" id="ProtNLM"/>
    </source>
</evidence>
<dbReference type="InterPro" id="IPR001128">
    <property type="entry name" value="Cyt_P450"/>
</dbReference>
<dbReference type="Proteomes" id="UP000799537">
    <property type="component" value="Unassembled WGS sequence"/>
</dbReference>